<sequence length="444" mass="49437">MTLLWRGKKRVKKIKKCSLSFTFQVFREKIRIRRLLANIKQACTLFAYRIDKLLQNEIKVDGDAHTQELYASLHTGTAVCNDIETSSLSYTDIETAAVNPASSISERDNLEFSLSNDVDPGVFCYIETMKRCCDLETDLIAKIKEVVTPAARKKDTSIPSNDTPANAAAAATVSFQRSQEEIASCQVEEVATFVRAYLPRALVSTEEHVRNIARSMISLLTSDDRESLGATELLFRSVVDSRGGILLPSTPELEAFIQECERRRTESNQSSRINDNKGNEKIQYTRTSNTRSDKSSEKKGKPKRKTHCCSFCGQPKVTTTKTGLQIPHGTCPKVIGTDVGEPGNNDIDDTFEKNPKRYKVLYPSHPNKAGGKDGSGDGNDGSGQTSATSEALIFWREKIAREELEDDESTKVQTKSLKRKNDNANSELEETHLYTEEVQQQGSS</sequence>
<feature type="region of interest" description="Disordered" evidence="1">
    <location>
        <begin position="261"/>
        <end position="307"/>
    </location>
</feature>
<feature type="region of interest" description="Disordered" evidence="1">
    <location>
        <begin position="360"/>
        <end position="444"/>
    </location>
</feature>
<reference evidence="2 3" key="1">
    <citation type="submission" date="2016-09" db="EMBL/GenBank/DDBJ databases">
        <title>Extensive genetic diversity and differential bi-allelic expression allows diatom success in the polar Southern Ocean.</title>
        <authorList>
            <consortium name="DOE Joint Genome Institute"/>
            <person name="Mock T."/>
            <person name="Otillar R.P."/>
            <person name="Strauss J."/>
            <person name="Dupont C."/>
            <person name="Frickenhaus S."/>
            <person name="Maumus F."/>
            <person name="Mcmullan M."/>
            <person name="Sanges R."/>
            <person name="Schmutz J."/>
            <person name="Toseland A."/>
            <person name="Valas R."/>
            <person name="Veluchamy A."/>
            <person name="Ward B.J."/>
            <person name="Allen A."/>
            <person name="Barry K."/>
            <person name="Falciatore A."/>
            <person name="Ferrante M."/>
            <person name="Fortunato A.E."/>
            <person name="Gloeckner G."/>
            <person name="Gruber A."/>
            <person name="Hipkin R."/>
            <person name="Janech M."/>
            <person name="Kroth P."/>
            <person name="Leese F."/>
            <person name="Lindquist E."/>
            <person name="Lyon B.R."/>
            <person name="Martin J."/>
            <person name="Mayer C."/>
            <person name="Parker M."/>
            <person name="Quesneville H."/>
            <person name="Raymond J."/>
            <person name="Uhlig C."/>
            <person name="Valentin K.U."/>
            <person name="Worden A.Z."/>
            <person name="Armbrust E.V."/>
            <person name="Bowler C."/>
            <person name="Green B."/>
            <person name="Moulton V."/>
            <person name="Van Oosterhout C."/>
            <person name="Grigoriev I."/>
        </authorList>
    </citation>
    <scope>NUCLEOTIDE SEQUENCE [LARGE SCALE GENOMIC DNA]</scope>
    <source>
        <strain evidence="2 3">CCMP1102</strain>
    </source>
</reference>
<dbReference type="Proteomes" id="UP000095751">
    <property type="component" value="Unassembled WGS sequence"/>
</dbReference>
<evidence type="ECO:0000256" key="1">
    <source>
        <dbReference type="SAM" id="MobiDB-lite"/>
    </source>
</evidence>
<organism evidence="2 3">
    <name type="scientific">Fragilariopsis cylindrus CCMP1102</name>
    <dbReference type="NCBI Taxonomy" id="635003"/>
    <lineage>
        <taxon>Eukaryota</taxon>
        <taxon>Sar</taxon>
        <taxon>Stramenopiles</taxon>
        <taxon>Ochrophyta</taxon>
        <taxon>Bacillariophyta</taxon>
        <taxon>Bacillariophyceae</taxon>
        <taxon>Bacillariophycidae</taxon>
        <taxon>Bacillariales</taxon>
        <taxon>Bacillariaceae</taxon>
        <taxon>Fragilariopsis</taxon>
    </lineage>
</organism>
<gene>
    <name evidence="2" type="ORF">FRACYDRAFT_246628</name>
</gene>
<evidence type="ECO:0000313" key="2">
    <source>
        <dbReference type="EMBL" id="OEU10761.1"/>
    </source>
</evidence>
<keyword evidence="3" id="KW-1185">Reference proteome</keyword>
<protein>
    <submittedName>
        <fullName evidence="2">Uncharacterized protein</fullName>
    </submittedName>
</protein>
<dbReference type="KEGG" id="fcy:FRACYDRAFT_246628"/>
<dbReference type="InParanoid" id="A0A1E7EXS3"/>
<proteinExistence type="predicted"/>
<evidence type="ECO:0000313" key="3">
    <source>
        <dbReference type="Proteomes" id="UP000095751"/>
    </source>
</evidence>
<dbReference type="EMBL" id="KV784370">
    <property type="protein sequence ID" value="OEU10761.1"/>
    <property type="molecule type" value="Genomic_DNA"/>
</dbReference>
<accession>A0A1E7EXS3</accession>
<name>A0A1E7EXS3_9STRA</name>
<dbReference type="AlphaFoldDB" id="A0A1E7EXS3"/>